<dbReference type="Gene3D" id="3.40.50.1820">
    <property type="entry name" value="alpha/beta hydrolase"/>
    <property type="match status" value="1"/>
</dbReference>
<comment type="similarity">
    <text evidence="1">Belongs to the peptidase S33 family.</text>
</comment>
<reference evidence="5 6" key="1">
    <citation type="submission" date="2017-08" db="EMBL/GenBank/DDBJ databases">
        <title>Lysobacter sylvestris genome.</title>
        <authorList>
            <person name="Zhang D.-C."/>
            <person name="Albuquerque L."/>
            <person name="Franca L."/>
            <person name="Froufe H.J.C."/>
            <person name="Barroso C."/>
            <person name="Egas C."/>
            <person name="Da Costa M."/>
            <person name="Margesin R."/>
        </authorList>
    </citation>
    <scope>NUCLEOTIDE SEQUENCE [LARGE SCALE GENOMIC DNA]</scope>
    <source>
        <strain evidence="5 6">AM20-91</strain>
    </source>
</reference>
<evidence type="ECO:0000259" key="4">
    <source>
        <dbReference type="Pfam" id="PF08386"/>
    </source>
</evidence>
<sequence length="514" mass="54776">MSRKIRVILAVLAACALFGYQSWRKQQTSTQATTPSSKALHAEPAPLRKLGQLAFKPCTLAGTAGREGIPAQCATLAVPENRSAPNGRKIDLRIAWVPVSEDGEAHDDPLFLIAGGPGQSAVDTYASLAPVFAGVLNQRDVILVDQRGTGGSNKLACDIDDDKQAVSPDDASIARITQACIDALSKHADLRQYGTTEAVGDLDAVRAAIGAKQINLYGVSYGTRVAQQYAMRHPQQTRTIVLDSVVPNTLHLSNIWARNLDDALALQFAVCTKDAQCKAKFGDPRGELDALLTTLRKAPPQVAYRDPLTGEQKTAALTADEVAGLVRMFAYMPAIASILPLQIHEAAQGRYAGLKALTSMLRTQMKDQMATGMQLSVVCAEDAGMKAGAAQDDRGTVLGDSIGHLMAQACTQWPKSSVPADFHNALTTPVPALVLEGQFDPVTPPRYGEEVAKSLPNGRLLVLNGQGHNVIAAGCMPRLFAKFLETADAKSLDAKCLDALSPTPSFIDYNGWTP</sequence>
<feature type="domain" description="Peptidase S33 tripeptidyl aminopeptidase-like C-terminal" evidence="4">
    <location>
        <begin position="406"/>
        <end position="496"/>
    </location>
</feature>
<dbReference type="Pfam" id="PF00561">
    <property type="entry name" value="Abhydrolase_1"/>
    <property type="match status" value="1"/>
</dbReference>
<dbReference type="AlphaFoldDB" id="A0A2K1Q140"/>
<gene>
    <name evidence="5" type="ORF">Lysil_0379</name>
</gene>
<dbReference type="GO" id="GO:0016020">
    <property type="term" value="C:membrane"/>
    <property type="evidence" value="ECO:0007669"/>
    <property type="project" value="TreeGrafter"/>
</dbReference>
<name>A0A2K1Q140_9GAMM</name>
<dbReference type="PANTHER" id="PTHR43798:SF27">
    <property type="entry name" value="HYDROLASE ALPHA_BETA HYDROLASE FOLD FAMILY"/>
    <property type="match status" value="1"/>
</dbReference>
<dbReference type="GO" id="GO:0008233">
    <property type="term" value="F:peptidase activity"/>
    <property type="evidence" value="ECO:0007669"/>
    <property type="project" value="InterPro"/>
</dbReference>
<dbReference type="PRINTS" id="PR00793">
    <property type="entry name" value="PROAMNOPTASE"/>
</dbReference>
<dbReference type="SUPFAM" id="SSF53474">
    <property type="entry name" value="alpha/beta-Hydrolases"/>
    <property type="match status" value="1"/>
</dbReference>
<dbReference type="Pfam" id="PF08386">
    <property type="entry name" value="Abhydrolase_4"/>
    <property type="match status" value="1"/>
</dbReference>
<evidence type="ECO:0000256" key="2">
    <source>
        <dbReference type="ARBA" id="ARBA00022801"/>
    </source>
</evidence>
<dbReference type="Proteomes" id="UP000236220">
    <property type="component" value="Unassembled WGS sequence"/>
</dbReference>
<organism evidence="5 6">
    <name type="scientific">Solilutibacter silvestris</name>
    <dbReference type="NCBI Taxonomy" id="1645665"/>
    <lineage>
        <taxon>Bacteria</taxon>
        <taxon>Pseudomonadati</taxon>
        <taxon>Pseudomonadota</taxon>
        <taxon>Gammaproteobacteria</taxon>
        <taxon>Lysobacterales</taxon>
        <taxon>Lysobacteraceae</taxon>
        <taxon>Solilutibacter</taxon>
    </lineage>
</organism>
<comment type="caution">
    <text evidence="5">The sequence shown here is derived from an EMBL/GenBank/DDBJ whole genome shotgun (WGS) entry which is preliminary data.</text>
</comment>
<dbReference type="InterPro" id="IPR050266">
    <property type="entry name" value="AB_hydrolase_sf"/>
</dbReference>
<evidence type="ECO:0000256" key="1">
    <source>
        <dbReference type="ARBA" id="ARBA00010088"/>
    </source>
</evidence>
<proteinExistence type="inferred from homology"/>
<keyword evidence="2 5" id="KW-0378">Hydrolase</keyword>
<keyword evidence="6" id="KW-1185">Reference proteome</keyword>
<dbReference type="InterPro" id="IPR029058">
    <property type="entry name" value="AB_hydrolase_fold"/>
</dbReference>
<dbReference type="InterPro" id="IPR013595">
    <property type="entry name" value="Pept_S33_TAP-like_C"/>
</dbReference>
<dbReference type="InterPro" id="IPR002410">
    <property type="entry name" value="Peptidase_S33"/>
</dbReference>
<dbReference type="InterPro" id="IPR000073">
    <property type="entry name" value="AB_hydrolase_1"/>
</dbReference>
<evidence type="ECO:0000313" key="6">
    <source>
        <dbReference type="Proteomes" id="UP000236220"/>
    </source>
</evidence>
<accession>A0A2K1Q140</accession>
<dbReference type="PANTHER" id="PTHR43798">
    <property type="entry name" value="MONOACYLGLYCEROL LIPASE"/>
    <property type="match status" value="1"/>
</dbReference>
<protein>
    <submittedName>
        <fullName evidence="5">Alpha/beta hydrolase family</fullName>
    </submittedName>
</protein>
<dbReference type="GO" id="GO:0006508">
    <property type="term" value="P:proteolysis"/>
    <property type="evidence" value="ECO:0007669"/>
    <property type="project" value="InterPro"/>
</dbReference>
<dbReference type="RefSeq" id="WP_103073890.1">
    <property type="nucleotide sequence ID" value="NZ_NPZB01000001.1"/>
</dbReference>
<feature type="domain" description="AB hydrolase-1" evidence="3">
    <location>
        <begin position="109"/>
        <end position="258"/>
    </location>
</feature>
<evidence type="ECO:0000259" key="3">
    <source>
        <dbReference type="Pfam" id="PF00561"/>
    </source>
</evidence>
<dbReference type="OrthoDB" id="4510475at2"/>
<evidence type="ECO:0000313" key="5">
    <source>
        <dbReference type="EMBL" id="PNS08750.1"/>
    </source>
</evidence>
<dbReference type="EMBL" id="NPZB01000001">
    <property type="protein sequence ID" value="PNS08750.1"/>
    <property type="molecule type" value="Genomic_DNA"/>
</dbReference>